<dbReference type="InterPro" id="IPR029052">
    <property type="entry name" value="Metallo-depent_PP-like"/>
</dbReference>
<evidence type="ECO:0000256" key="1">
    <source>
        <dbReference type="SAM" id="MobiDB-lite"/>
    </source>
</evidence>
<protein>
    <recommendedName>
        <fullName evidence="3">Calcineurin-like phosphoesterase domain-containing protein</fullName>
    </recommendedName>
</protein>
<sequence>MKHYKPSVATTFLVALCLTESQRHSTYAFVLPTREGRTTSSLLRATWDNTDKNSKDNFVVGVLGDLHMDPRKLEDYDEGREHWSRIFQKSSTKNAALVSLGDLGESKAVWPDSDELFSGTTACHEMVAEYLNSFGVPYEVVGGNHDLEGIDEFATDKENLDMLLRVHGKPTPQFYRQIAPKTILVGLTSTVFRDAKWTSHEVTIDAEQLKWFEETLERHPASDGWKVVVFTHAPPAGSGLKVLAENHVVNGCCWLNQSNEDECRKYIELVRKHRCIKAWFSGHFHLGQNYQNSITFPNTASDDEDDELSADRGSCVFCQTSVMRSGTSRDGHCQSRLIRGNPEGFEICTVDHQKNGKIRVDARVTYTDCENEVGAYVMDEDEEHQFEQLFQPVHDEHDSIHLPEGGLVEYDDYLLLDKDVSKDTSSWFYLKCGRVLGMYKGMLLEYDPMTLAPLGLVVSADELVGKRVAVIDADPSSDEEDSIERANDSSSIQAIVLIDECDDNVVVVQPNEDGSYWRKIVRNKMVRMLEMRREKAAKKFAKEILDNQDPRVVSSWGPYKQTSGVAKSTGESDLLSVSMASEDDGRDETSNMDKQKESLEEVLRKASLVVPRVVSTQGKTIPSALESKGP</sequence>
<dbReference type="AlphaFoldDB" id="A0A7S3KZ02"/>
<dbReference type="SUPFAM" id="SSF56300">
    <property type="entry name" value="Metallo-dependent phosphatases"/>
    <property type="match status" value="1"/>
</dbReference>
<dbReference type="Gene3D" id="3.60.21.10">
    <property type="match status" value="1"/>
</dbReference>
<dbReference type="PANTHER" id="PTHR43143:SF4">
    <property type="entry name" value="CALCINEURIN-LIKE PHOSPHOESTERASE DOMAIN-CONTAINING PROTEIN"/>
    <property type="match status" value="1"/>
</dbReference>
<evidence type="ECO:0000313" key="2">
    <source>
        <dbReference type="EMBL" id="CAE0404232.1"/>
    </source>
</evidence>
<proteinExistence type="predicted"/>
<dbReference type="EMBL" id="HBIM01002728">
    <property type="protein sequence ID" value="CAE0404232.1"/>
    <property type="molecule type" value="Transcribed_RNA"/>
</dbReference>
<dbReference type="PANTHER" id="PTHR43143">
    <property type="entry name" value="METALLOPHOSPHOESTERASE, CALCINEURIN SUPERFAMILY"/>
    <property type="match status" value="1"/>
</dbReference>
<reference evidence="2" key="1">
    <citation type="submission" date="2021-01" db="EMBL/GenBank/DDBJ databases">
        <authorList>
            <person name="Corre E."/>
            <person name="Pelletier E."/>
            <person name="Niang G."/>
            <person name="Scheremetjew M."/>
            <person name="Finn R."/>
            <person name="Kale V."/>
            <person name="Holt S."/>
            <person name="Cochrane G."/>
            <person name="Meng A."/>
            <person name="Brown T."/>
            <person name="Cohen L."/>
        </authorList>
    </citation>
    <scope>NUCLEOTIDE SEQUENCE</scope>
    <source>
        <strain evidence="2">CCMP127</strain>
    </source>
</reference>
<accession>A0A7S3KZ02</accession>
<evidence type="ECO:0008006" key="3">
    <source>
        <dbReference type="Google" id="ProtNLM"/>
    </source>
</evidence>
<gene>
    <name evidence="2" type="ORF">ACOF00016_LOCUS2388</name>
</gene>
<name>A0A7S3KZ02_9STRA</name>
<dbReference type="InterPro" id="IPR051918">
    <property type="entry name" value="STPP_CPPED1"/>
</dbReference>
<feature type="region of interest" description="Disordered" evidence="1">
    <location>
        <begin position="579"/>
        <end position="598"/>
    </location>
</feature>
<feature type="compositionally biased region" description="Basic and acidic residues" evidence="1">
    <location>
        <begin position="587"/>
        <end position="598"/>
    </location>
</feature>
<organism evidence="2">
    <name type="scientific">Amphora coffeiformis</name>
    <dbReference type="NCBI Taxonomy" id="265554"/>
    <lineage>
        <taxon>Eukaryota</taxon>
        <taxon>Sar</taxon>
        <taxon>Stramenopiles</taxon>
        <taxon>Ochrophyta</taxon>
        <taxon>Bacillariophyta</taxon>
        <taxon>Bacillariophyceae</taxon>
        <taxon>Bacillariophycidae</taxon>
        <taxon>Thalassiophysales</taxon>
        <taxon>Catenulaceae</taxon>
        <taxon>Amphora</taxon>
    </lineage>
</organism>